<sequence length="156" mass="17864">MEKFYQRNLHLIRQHHLDKICISITKITPYLTALLYAITLFILFISHSSKLMMTIIKPLSSFFIVTIIRKIYNRPRPCVTFDIEPLVDHKTDESFPSRHTVSAFAIGFALLNINTYLGIIALIIACLVGFSRIICAVHFVSDVLCGFLIAFIIYLI</sequence>
<dbReference type="PANTHER" id="PTHR14969:SF58">
    <property type="entry name" value="UNDECAPRENYL-DIPHOSPHATASE BCRC"/>
    <property type="match status" value="1"/>
</dbReference>
<feature type="transmembrane region" description="Helical" evidence="1">
    <location>
        <begin position="20"/>
        <end position="45"/>
    </location>
</feature>
<dbReference type="SUPFAM" id="SSF48317">
    <property type="entry name" value="Acid phosphatase/Vanadium-dependent haloperoxidase"/>
    <property type="match status" value="1"/>
</dbReference>
<evidence type="ECO:0000256" key="1">
    <source>
        <dbReference type="SAM" id="Phobius"/>
    </source>
</evidence>
<feature type="transmembrane region" description="Helical" evidence="1">
    <location>
        <begin position="103"/>
        <end position="130"/>
    </location>
</feature>
<keyword evidence="1" id="KW-0472">Membrane</keyword>
<comment type="caution">
    <text evidence="3">The sequence shown here is derived from an EMBL/GenBank/DDBJ whole genome shotgun (WGS) entry which is preliminary data.</text>
</comment>
<dbReference type="InterPro" id="IPR036938">
    <property type="entry name" value="PAP2/HPO_sf"/>
</dbReference>
<keyword evidence="4" id="KW-1185">Reference proteome</keyword>
<keyword evidence="1" id="KW-1133">Transmembrane helix</keyword>
<feature type="domain" description="Phosphatidic acid phosphatase type 2/haloperoxidase" evidence="2">
    <location>
        <begin position="50"/>
        <end position="156"/>
    </location>
</feature>
<reference evidence="4" key="1">
    <citation type="submission" date="2018-03" db="EMBL/GenBank/DDBJ databases">
        <title>Lachnoclostridium SNUG30370 gen.nov., sp.nov., isolated from human faeces.</title>
        <authorList>
            <person name="Seo B."/>
            <person name="Jeon K."/>
            <person name="Ko G."/>
        </authorList>
    </citation>
    <scope>NUCLEOTIDE SEQUENCE [LARGE SCALE GENOMIC DNA]</scope>
    <source>
        <strain evidence="4">SNUG30370</strain>
    </source>
</reference>
<evidence type="ECO:0000313" key="4">
    <source>
        <dbReference type="Proteomes" id="UP000241201"/>
    </source>
</evidence>
<proteinExistence type="predicted"/>
<dbReference type="SMART" id="SM00014">
    <property type="entry name" value="acidPPc"/>
    <property type="match status" value="1"/>
</dbReference>
<accession>A0A2T3FJM0</accession>
<dbReference type="Pfam" id="PF01569">
    <property type="entry name" value="PAP2"/>
    <property type="match status" value="1"/>
</dbReference>
<organism evidence="3 4">
    <name type="scientific">Faecalibacillus faecis</name>
    <dbReference type="NCBI Taxonomy" id="1982628"/>
    <lineage>
        <taxon>Bacteria</taxon>
        <taxon>Bacillati</taxon>
        <taxon>Bacillota</taxon>
        <taxon>Erysipelotrichia</taxon>
        <taxon>Erysipelotrichales</taxon>
        <taxon>Coprobacillaceae</taxon>
        <taxon>Faecalibacillus</taxon>
    </lineage>
</organism>
<dbReference type="PANTHER" id="PTHR14969">
    <property type="entry name" value="SPHINGOSINE-1-PHOSPHATE PHOSPHOHYDROLASE"/>
    <property type="match status" value="1"/>
</dbReference>
<gene>
    <name evidence="3" type="ORF">C7U55_13055</name>
</gene>
<dbReference type="EMBL" id="PYLP01000036">
    <property type="protein sequence ID" value="PST35468.1"/>
    <property type="molecule type" value="Genomic_DNA"/>
</dbReference>
<evidence type="ECO:0000313" key="3">
    <source>
        <dbReference type="EMBL" id="PST35468.1"/>
    </source>
</evidence>
<name>A0A2T3FJM0_9FIRM</name>
<dbReference type="InterPro" id="IPR000326">
    <property type="entry name" value="PAP2/HPO"/>
</dbReference>
<dbReference type="Proteomes" id="UP000241201">
    <property type="component" value="Unassembled WGS sequence"/>
</dbReference>
<keyword evidence="1" id="KW-0812">Transmembrane</keyword>
<protein>
    <submittedName>
        <fullName evidence="3">Phosphatase PAP2 family protein</fullName>
    </submittedName>
</protein>
<evidence type="ECO:0000259" key="2">
    <source>
        <dbReference type="SMART" id="SM00014"/>
    </source>
</evidence>
<dbReference type="Gene3D" id="1.20.144.10">
    <property type="entry name" value="Phosphatidic acid phosphatase type 2/haloperoxidase"/>
    <property type="match status" value="1"/>
</dbReference>
<dbReference type="AlphaFoldDB" id="A0A2T3FJM0"/>
<feature type="transmembrane region" description="Helical" evidence="1">
    <location>
        <begin position="136"/>
        <end position="155"/>
    </location>
</feature>